<feature type="compositionally biased region" description="Basic and acidic residues" evidence="5">
    <location>
        <begin position="1125"/>
        <end position="1134"/>
    </location>
</feature>
<dbReference type="SMART" id="SM00297">
    <property type="entry name" value="BROMO"/>
    <property type="match status" value="1"/>
</dbReference>
<dbReference type="OrthoDB" id="21449at2759"/>
<protein>
    <recommendedName>
        <fullName evidence="6">Bromo domain-containing protein</fullName>
    </recommendedName>
</protein>
<feature type="compositionally biased region" description="Basic residues" evidence="5">
    <location>
        <begin position="272"/>
        <end position="293"/>
    </location>
</feature>
<evidence type="ECO:0000259" key="6">
    <source>
        <dbReference type="PROSITE" id="PS50014"/>
    </source>
</evidence>
<feature type="region of interest" description="Disordered" evidence="5">
    <location>
        <begin position="921"/>
        <end position="940"/>
    </location>
</feature>
<evidence type="ECO:0000256" key="4">
    <source>
        <dbReference type="PROSITE-ProRule" id="PRU00035"/>
    </source>
</evidence>
<feature type="region of interest" description="Disordered" evidence="5">
    <location>
        <begin position="1125"/>
        <end position="1146"/>
    </location>
</feature>
<reference evidence="7 8" key="1">
    <citation type="journal article" date="2018" name="Mol. Biol. Evol.">
        <title>Broad Genomic Sampling Reveals a Smut Pathogenic Ancestry of the Fungal Clade Ustilaginomycotina.</title>
        <authorList>
            <person name="Kijpornyongpan T."/>
            <person name="Mondo S.J."/>
            <person name="Barry K."/>
            <person name="Sandor L."/>
            <person name="Lee J."/>
            <person name="Lipzen A."/>
            <person name="Pangilinan J."/>
            <person name="LaButti K."/>
            <person name="Hainaut M."/>
            <person name="Henrissat B."/>
            <person name="Grigoriev I.V."/>
            <person name="Spatafora J.W."/>
            <person name="Aime M.C."/>
        </authorList>
    </citation>
    <scope>NUCLEOTIDE SEQUENCE [LARGE SCALE GENOMIC DNA]</scope>
    <source>
        <strain evidence="7 8">MCA 5214</strain>
    </source>
</reference>
<feature type="region of interest" description="Disordered" evidence="5">
    <location>
        <begin position="991"/>
        <end position="1018"/>
    </location>
</feature>
<feature type="region of interest" description="Disordered" evidence="5">
    <location>
        <begin position="892"/>
        <end position="912"/>
    </location>
</feature>
<feature type="compositionally biased region" description="Low complexity" evidence="5">
    <location>
        <begin position="814"/>
        <end position="825"/>
    </location>
</feature>
<dbReference type="PANTHER" id="PTHR45750">
    <property type="entry name" value="GH11602P"/>
    <property type="match status" value="1"/>
</dbReference>
<feature type="compositionally biased region" description="Acidic residues" evidence="5">
    <location>
        <begin position="340"/>
        <end position="354"/>
    </location>
</feature>
<dbReference type="InterPro" id="IPR018359">
    <property type="entry name" value="Bromodomain_CS"/>
</dbReference>
<dbReference type="PROSITE" id="PS50014">
    <property type="entry name" value="BROMODOMAIN_2"/>
    <property type="match status" value="1"/>
</dbReference>
<keyword evidence="8" id="KW-1185">Reference proteome</keyword>
<dbReference type="PROSITE" id="PS00633">
    <property type="entry name" value="BROMODOMAIN_1"/>
    <property type="match status" value="1"/>
</dbReference>
<dbReference type="Pfam" id="PF00439">
    <property type="entry name" value="Bromodomain"/>
    <property type="match status" value="1"/>
</dbReference>
<evidence type="ECO:0000256" key="3">
    <source>
        <dbReference type="ARBA" id="ARBA00023315"/>
    </source>
</evidence>
<gene>
    <name evidence="7" type="ORF">BDZ90DRAFT_27663</name>
</gene>
<feature type="compositionally biased region" description="Low complexity" evidence="5">
    <location>
        <begin position="294"/>
        <end position="339"/>
    </location>
</feature>
<feature type="compositionally biased region" description="Low complexity" evidence="5">
    <location>
        <begin position="251"/>
        <end position="262"/>
    </location>
</feature>
<dbReference type="GO" id="GO:0045944">
    <property type="term" value="P:positive regulation of transcription by RNA polymerase II"/>
    <property type="evidence" value="ECO:0007669"/>
    <property type="project" value="TreeGrafter"/>
</dbReference>
<evidence type="ECO:0000256" key="5">
    <source>
        <dbReference type="SAM" id="MobiDB-lite"/>
    </source>
</evidence>
<sequence length="1170" mass="126313">MSPPSSSSTPLRPSHSSSSSQPSPGAPGQNGQSLPATPSTSSSTSSLKIKLSKRPRTDDNVASPAASNPLPLTASDQPGPSRLSPPPPLLNNGTNGIHAPLTGGDDASSSAAAWTPPPPPTRRPPKKKKRVDIQDVLPKLIQSIVKKDAYGFFLAPVDEAEVPGYRTIIRDPMDLGTMERRVEQEYYGDMASFRDDLLLITNNAKTFNPPGSIYHTQAQAVETFALKAIQRAEDRGIRERGSPDPLEADVSQSMDTSYSYSYDDADEDGHSPKKVQAKPKGRASGGKGKKLPKSAKGSASTSKTSSRASSRPLVPSSLSRPPMFAASPSPASGSENGDVGSDDGQDDDDDDGDDGISGISSHHHRIKQEDADDDEDDDDDDHDEDDEGDDDESGRGGSANRGSHTPMPGPRRKLMPVRGRNFPPRKQPVTRSESAAAAIDQVLAQSHQKGVEIDLGEAALRHRAEVRNRDFKPTTFMPDGSLDLDSLRYSERCDLLAPLGVTIDPVTGFLPIFYTDTTTPELTSTHALHPDAQRHKEKLVRPAPYDALRLTTAERALPKEATGSHYEHGMPATQQRLPMFLPTSSVDTTGASAQGNGSSGGANFNANGSRNSTLGTTSTQLAATPHRWPHPLFSTMPDYEPHPHLDAYYPGPEPDDAATLAEKKAKHWRSKDFEREQYGFANLMDWTYPHAHYTRTWDGAGDLAVWKDVENAAIGAGPIDPGVLAANNASAGPSAGAASGGAQQLAPGVLYGLDGQLGNYEHWDWARLTVLRDTLMWEDREATCRAVGVDAPDRSTERALLEKLGAMDEAADQAGIGARSGAGRARQGDDRGDETGQSSALKATAPAVPAHERASQADSSARFLQSNVWGGFEAELWASSIERFVKGAVKGVDDRQEEGEASADSEPATMDIDVLDDKSTVKQEATPNGHAASAPTSSEERLQEALSNGLILDRDLYTWVRDEVVIPVSKNRYGAVISRTGELIAELERRAKQGDPTAGDVADQKDDSSTQPGDVDARPELILTTSNVSYLVAHMPLIWARLRLVRLLLDRPSSLVNPDDLPPFILQDKQAEWAQPTFLPPNAVEGAKRVTRYKDEEWTGQRVKECLVEYARTLMELDGRIRQRRDQASVKAEGDEQGQEDDSATSRVKEELRLAILALARFAPSNQIRA</sequence>
<dbReference type="SUPFAM" id="SSF47370">
    <property type="entry name" value="Bromodomain"/>
    <property type="match status" value="1"/>
</dbReference>
<dbReference type="RefSeq" id="XP_025365521.1">
    <property type="nucleotide sequence ID" value="XM_025508943.1"/>
</dbReference>
<feature type="compositionally biased region" description="Low complexity" evidence="5">
    <location>
        <begin position="1"/>
        <end position="49"/>
    </location>
</feature>
<accession>A0A316V034</accession>
<evidence type="ECO:0000256" key="1">
    <source>
        <dbReference type="ARBA" id="ARBA00022679"/>
    </source>
</evidence>
<dbReference type="PRINTS" id="PR00503">
    <property type="entry name" value="BROMODOMAIN"/>
</dbReference>
<feature type="region of interest" description="Disordered" evidence="5">
    <location>
        <begin position="1"/>
        <end position="131"/>
    </location>
</feature>
<dbReference type="GeneID" id="37030766"/>
<keyword evidence="2 4" id="KW-0103">Bromodomain</keyword>
<dbReference type="GO" id="GO:0010484">
    <property type="term" value="F:histone H3 acetyltransferase activity"/>
    <property type="evidence" value="ECO:0007669"/>
    <property type="project" value="TreeGrafter"/>
</dbReference>
<feature type="domain" description="Bromo" evidence="6">
    <location>
        <begin position="153"/>
        <end position="215"/>
    </location>
</feature>
<dbReference type="EMBL" id="KZ819662">
    <property type="protein sequence ID" value="PWN30909.1"/>
    <property type="molecule type" value="Genomic_DNA"/>
</dbReference>
<dbReference type="PANTHER" id="PTHR45750:SF3">
    <property type="entry name" value="HISTONE ACETYLTRANSFERASE"/>
    <property type="match status" value="1"/>
</dbReference>
<proteinExistence type="predicted"/>
<organism evidence="7 8">
    <name type="scientific">Jaminaea rosea</name>
    <dbReference type="NCBI Taxonomy" id="1569628"/>
    <lineage>
        <taxon>Eukaryota</taxon>
        <taxon>Fungi</taxon>
        <taxon>Dikarya</taxon>
        <taxon>Basidiomycota</taxon>
        <taxon>Ustilaginomycotina</taxon>
        <taxon>Exobasidiomycetes</taxon>
        <taxon>Microstromatales</taxon>
        <taxon>Microstromatales incertae sedis</taxon>
        <taxon>Jaminaea</taxon>
    </lineage>
</organism>
<dbReference type="GO" id="GO:0000123">
    <property type="term" value="C:histone acetyltransferase complex"/>
    <property type="evidence" value="ECO:0007669"/>
    <property type="project" value="TreeGrafter"/>
</dbReference>
<feature type="region of interest" description="Disordered" evidence="5">
    <location>
        <begin position="234"/>
        <end position="434"/>
    </location>
</feature>
<dbReference type="InterPro" id="IPR037800">
    <property type="entry name" value="GCN5"/>
</dbReference>
<evidence type="ECO:0000313" key="7">
    <source>
        <dbReference type="EMBL" id="PWN30909.1"/>
    </source>
</evidence>
<dbReference type="AlphaFoldDB" id="A0A316V034"/>
<keyword evidence="1" id="KW-0808">Transferase</keyword>
<evidence type="ECO:0000313" key="8">
    <source>
        <dbReference type="Proteomes" id="UP000245884"/>
    </source>
</evidence>
<dbReference type="InterPro" id="IPR036427">
    <property type="entry name" value="Bromodomain-like_sf"/>
</dbReference>
<evidence type="ECO:0000256" key="2">
    <source>
        <dbReference type="ARBA" id="ARBA00023117"/>
    </source>
</evidence>
<dbReference type="Proteomes" id="UP000245884">
    <property type="component" value="Unassembled WGS sequence"/>
</dbReference>
<dbReference type="STRING" id="1569628.A0A316V034"/>
<keyword evidence="3" id="KW-0012">Acyltransferase</keyword>
<dbReference type="InterPro" id="IPR001487">
    <property type="entry name" value="Bromodomain"/>
</dbReference>
<feature type="region of interest" description="Disordered" evidence="5">
    <location>
        <begin position="811"/>
        <end position="860"/>
    </location>
</feature>
<dbReference type="Gene3D" id="1.20.920.10">
    <property type="entry name" value="Bromodomain-like"/>
    <property type="match status" value="1"/>
</dbReference>
<feature type="compositionally biased region" description="Acidic residues" evidence="5">
    <location>
        <begin position="370"/>
        <end position="392"/>
    </location>
</feature>
<feature type="region of interest" description="Disordered" evidence="5">
    <location>
        <begin position="590"/>
        <end position="612"/>
    </location>
</feature>
<name>A0A316V034_9BASI</name>